<name>A0A5N4D7T7_CAMDR</name>
<organism evidence="2 3">
    <name type="scientific">Camelus dromedarius</name>
    <name type="common">Dromedary</name>
    <name type="synonym">Arabian camel</name>
    <dbReference type="NCBI Taxonomy" id="9838"/>
    <lineage>
        <taxon>Eukaryota</taxon>
        <taxon>Metazoa</taxon>
        <taxon>Chordata</taxon>
        <taxon>Craniata</taxon>
        <taxon>Vertebrata</taxon>
        <taxon>Euteleostomi</taxon>
        <taxon>Mammalia</taxon>
        <taxon>Eutheria</taxon>
        <taxon>Laurasiatheria</taxon>
        <taxon>Artiodactyla</taxon>
        <taxon>Tylopoda</taxon>
        <taxon>Camelidae</taxon>
        <taxon>Camelus</taxon>
    </lineage>
</organism>
<dbReference type="EMBL" id="JWIN03000015">
    <property type="protein sequence ID" value="KAB1267203.1"/>
    <property type="molecule type" value="Genomic_DNA"/>
</dbReference>
<comment type="caution">
    <text evidence="2">The sequence shown here is derived from an EMBL/GenBank/DDBJ whole genome shotgun (WGS) entry which is preliminary data.</text>
</comment>
<dbReference type="InterPro" id="IPR003903">
    <property type="entry name" value="UIM_dom"/>
</dbReference>
<reference evidence="2 3" key="1">
    <citation type="journal article" date="2019" name="Mol. Ecol. Resour.">
        <title>Improving Illumina assemblies with Hi-C and long reads: an example with the North African dromedary.</title>
        <authorList>
            <person name="Elbers J.P."/>
            <person name="Rogers M.F."/>
            <person name="Perelman P.L."/>
            <person name="Proskuryakova A.A."/>
            <person name="Serdyukova N.A."/>
            <person name="Johnson W.E."/>
            <person name="Horin P."/>
            <person name="Corander J."/>
            <person name="Murphy D."/>
            <person name="Burger P.A."/>
        </authorList>
    </citation>
    <scope>NUCLEOTIDE SEQUENCE [LARGE SCALE GENOMIC DNA]</scope>
    <source>
        <strain evidence="2">Drom800</strain>
        <tissue evidence="2">Blood</tissue>
    </source>
</reference>
<feature type="compositionally biased region" description="Basic and acidic residues" evidence="1">
    <location>
        <begin position="12"/>
        <end position="23"/>
    </location>
</feature>
<evidence type="ECO:0000313" key="2">
    <source>
        <dbReference type="EMBL" id="KAB1267203.1"/>
    </source>
</evidence>
<accession>A0A5N4D7T7</accession>
<keyword evidence="3" id="KW-1185">Reference proteome</keyword>
<dbReference type="AlphaFoldDB" id="A0A5N4D7T7"/>
<sequence>MTSSSSWPCLSLREHDKEEQIRRGDDLRLQMAIEESKREMAGQESSSLTNLADVFTAPGPPLATDPWVGPAPMAPAVPMAATTSDPWGGPSVLPAVDLWGGPAPTPAFGDPWRTAAPVGPPVDPWGGTQMGPSPQPLERGMLLTHGGSQMPSINSTTVVGGVEKEPDEFYDFHRLHMALPTSGSSPGELDLCTRQMPTCSPVAFDMSGVGGSLDEAVRRPSPAAAPTPTPPTRKTPEPFLGPNTALVDLDSLVSQLGPTPPGAKASNTFLLSRTLAAVPSVTNHFQPTSPVMLTLNQLWLSPMPLVPGAPLTYISSPGGGPGLPPMMPLRPPVPNTNPSLL</sequence>
<feature type="compositionally biased region" description="Pro residues" evidence="1">
    <location>
        <begin position="223"/>
        <end position="233"/>
    </location>
</feature>
<evidence type="ECO:0000256" key="1">
    <source>
        <dbReference type="SAM" id="MobiDB-lite"/>
    </source>
</evidence>
<dbReference type="PROSITE" id="PS50330">
    <property type="entry name" value="UIM"/>
    <property type="match status" value="1"/>
</dbReference>
<protein>
    <submittedName>
        <fullName evidence="2">Epsin-1</fullName>
    </submittedName>
</protein>
<feature type="region of interest" description="Disordered" evidence="1">
    <location>
        <begin position="215"/>
        <end position="238"/>
    </location>
</feature>
<feature type="region of interest" description="Disordered" evidence="1">
    <location>
        <begin position="1"/>
        <end position="23"/>
    </location>
</feature>
<evidence type="ECO:0000313" key="3">
    <source>
        <dbReference type="Proteomes" id="UP000299084"/>
    </source>
</evidence>
<gene>
    <name evidence="2" type="primary">Epsin-1</name>
    <name evidence="2" type="ORF">Cadr_000018426</name>
</gene>
<proteinExistence type="predicted"/>
<dbReference type="Proteomes" id="UP000299084">
    <property type="component" value="Unassembled WGS sequence"/>
</dbReference>